<feature type="non-terminal residue" evidence="12">
    <location>
        <position position="1"/>
    </location>
</feature>
<dbReference type="SUPFAM" id="SSF56519">
    <property type="entry name" value="Penicillin binding protein dimerisation domain"/>
    <property type="match status" value="1"/>
</dbReference>
<keyword evidence="6" id="KW-0573">Peptidoglycan synthesis</keyword>
<evidence type="ECO:0000256" key="2">
    <source>
        <dbReference type="ARBA" id="ARBA00004236"/>
    </source>
</evidence>
<dbReference type="Gene3D" id="3.40.710.10">
    <property type="entry name" value="DD-peptidase/beta-lactamase superfamily"/>
    <property type="match status" value="1"/>
</dbReference>
<keyword evidence="5" id="KW-0133">Cell shape</keyword>
<dbReference type="GO" id="GO:0005886">
    <property type="term" value="C:plasma membrane"/>
    <property type="evidence" value="ECO:0007669"/>
    <property type="project" value="UniProtKB-SubCell"/>
</dbReference>
<evidence type="ECO:0000256" key="1">
    <source>
        <dbReference type="ARBA" id="ARBA00004167"/>
    </source>
</evidence>
<keyword evidence="7" id="KW-1133">Transmembrane helix</keyword>
<feature type="non-terminal residue" evidence="12">
    <location>
        <position position="267"/>
    </location>
</feature>
<dbReference type="PANTHER" id="PTHR30627:SF2">
    <property type="entry name" value="PEPTIDOGLYCAN D,D-TRANSPEPTIDASE MRDA"/>
    <property type="match status" value="1"/>
</dbReference>
<comment type="caution">
    <text evidence="12">The sequence shown here is derived from an EMBL/GenBank/DDBJ whole genome shotgun (WGS) entry which is preliminary data.</text>
</comment>
<evidence type="ECO:0000259" key="11">
    <source>
        <dbReference type="Pfam" id="PF03717"/>
    </source>
</evidence>
<keyword evidence="9" id="KW-0961">Cell wall biogenesis/degradation</keyword>
<dbReference type="GO" id="GO:0008360">
    <property type="term" value="P:regulation of cell shape"/>
    <property type="evidence" value="ECO:0007669"/>
    <property type="project" value="UniProtKB-KW"/>
</dbReference>
<protein>
    <recommendedName>
        <fullName evidence="13">Beta-lactamase</fullName>
    </recommendedName>
</protein>
<dbReference type="InterPro" id="IPR036138">
    <property type="entry name" value="PBP_dimer_sf"/>
</dbReference>
<dbReference type="GO" id="GO:0008658">
    <property type="term" value="F:penicillin binding"/>
    <property type="evidence" value="ECO:0007669"/>
    <property type="project" value="InterPro"/>
</dbReference>
<dbReference type="GO" id="GO:0071972">
    <property type="term" value="F:peptidoglycan L,D-transpeptidase activity"/>
    <property type="evidence" value="ECO:0007669"/>
    <property type="project" value="TreeGrafter"/>
</dbReference>
<dbReference type="AlphaFoldDB" id="X1C416"/>
<dbReference type="EMBL" id="BART01029509">
    <property type="protein sequence ID" value="GAH02077.1"/>
    <property type="molecule type" value="Genomic_DNA"/>
</dbReference>
<evidence type="ECO:0000256" key="3">
    <source>
        <dbReference type="ARBA" id="ARBA00022475"/>
    </source>
</evidence>
<evidence type="ECO:0000256" key="9">
    <source>
        <dbReference type="ARBA" id="ARBA00023316"/>
    </source>
</evidence>
<dbReference type="InterPro" id="IPR012338">
    <property type="entry name" value="Beta-lactam/transpept-like"/>
</dbReference>
<name>X1C416_9ZZZZ</name>
<evidence type="ECO:0000256" key="6">
    <source>
        <dbReference type="ARBA" id="ARBA00022984"/>
    </source>
</evidence>
<accession>X1C416</accession>
<evidence type="ECO:0000256" key="4">
    <source>
        <dbReference type="ARBA" id="ARBA00022692"/>
    </source>
</evidence>
<dbReference type="Pfam" id="PF03717">
    <property type="entry name" value="PBP_dimer"/>
    <property type="match status" value="1"/>
</dbReference>
<dbReference type="Gene3D" id="3.90.1310.10">
    <property type="entry name" value="Penicillin-binding protein 2a (Domain 2)"/>
    <property type="match status" value="1"/>
</dbReference>
<reference evidence="12" key="1">
    <citation type="journal article" date="2014" name="Front. Microbiol.">
        <title>High frequency of phylogenetically diverse reductive dehalogenase-homologous genes in deep subseafloor sedimentary metagenomes.</title>
        <authorList>
            <person name="Kawai M."/>
            <person name="Futagami T."/>
            <person name="Toyoda A."/>
            <person name="Takaki Y."/>
            <person name="Nishi S."/>
            <person name="Hori S."/>
            <person name="Arai W."/>
            <person name="Tsubouchi T."/>
            <person name="Morono Y."/>
            <person name="Uchiyama I."/>
            <person name="Ito T."/>
            <person name="Fujiyama A."/>
            <person name="Inagaki F."/>
            <person name="Takami H."/>
        </authorList>
    </citation>
    <scope>NUCLEOTIDE SEQUENCE</scope>
    <source>
        <strain evidence="12">Expedition CK06-06</strain>
    </source>
</reference>
<evidence type="ECO:0000256" key="5">
    <source>
        <dbReference type="ARBA" id="ARBA00022960"/>
    </source>
</evidence>
<dbReference type="InterPro" id="IPR005311">
    <property type="entry name" value="PBP_dimer"/>
</dbReference>
<dbReference type="Gene3D" id="3.30.1390.30">
    <property type="entry name" value="Penicillin-binding protein 2a, domain 3"/>
    <property type="match status" value="1"/>
</dbReference>
<organism evidence="12">
    <name type="scientific">marine sediment metagenome</name>
    <dbReference type="NCBI Taxonomy" id="412755"/>
    <lineage>
        <taxon>unclassified sequences</taxon>
        <taxon>metagenomes</taxon>
        <taxon>ecological metagenomes</taxon>
    </lineage>
</organism>
<evidence type="ECO:0000256" key="7">
    <source>
        <dbReference type="ARBA" id="ARBA00022989"/>
    </source>
</evidence>
<dbReference type="PANTHER" id="PTHR30627">
    <property type="entry name" value="PEPTIDOGLYCAN D,D-TRANSPEPTIDASE"/>
    <property type="match status" value="1"/>
</dbReference>
<evidence type="ECO:0000313" key="12">
    <source>
        <dbReference type="EMBL" id="GAH02077.1"/>
    </source>
</evidence>
<feature type="domain" description="Penicillin-binding protein dimerisation" evidence="11">
    <location>
        <begin position="1"/>
        <end position="155"/>
    </location>
</feature>
<evidence type="ECO:0000256" key="8">
    <source>
        <dbReference type="ARBA" id="ARBA00023136"/>
    </source>
</evidence>
<dbReference type="InterPro" id="IPR050515">
    <property type="entry name" value="Beta-lactam/transpept"/>
</dbReference>
<dbReference type="Pfam" id="PF00905">
    <property type="entry name" value="Transpeptidase"/>
    <property type="match status" value="1"/>
</dbReference>
<dbReference type="SUPFAM" id="SSF56601">
    <property type="entry name" value="beta-lactamase/transpeptidase-like"/>
    <property type="match status" value="1"/>
</dbReference>
<dbReference type="InterPro" id="IPR001460">
    <property type="entry name" value="PCN-bd_Tpept"/>
</dbReference>
<dbReference type="GO" id="GO:0071555">
    <property type="term" value="P:cell wall organization"/>
    <property type="evidence" value="ECO:0007669"/>
    <property type="project" value="UniProtKB-KW"/>
</dbReference>
<evidence type="ECO:0008006" key="13">
    <source>
        <dbReference type="Google" id="ProtNLM"/>
    </source>
</evidence>
<gene>
    <name evidence="12" type="ORF">S01H4_51757</name>
</gene>
<proteinExistence type="predicted"/>
<comment type="subcellular location">
    <subcellularLocation>
        <location evidence="2">Cell membrane</location>
    </subcellularLocation>
    <subcellularLocation>
        <location evidence="1">Membrane</location>
        <topology evidence="1">Single-pass membrane protein</topology>
    </subcellularLocation>
</comment>
<feature type="domain" description="Penicillin-binding protein transpeptidase" evidence="10">
    <location>
        <begin position="190"/>
        <end position="265"/>
    </location>
</feature>
<dbReference type="GO" id="GO:0009252">
    <property type="term" value="P:peptidoglycan biosynthetic process"/>
    <property type="evidence" value="ECO:0007669"/>
    <property type="project" value="UniProtKB-KW"/>
</dbReference>
<keyword evidence="4" id="KW-0812">Transmembrane</keyword>
<sequence>VLAKSRPSFSVTIYPWNLSQKDLTKTIKEISPIIRIKEERIYQTIEGSQRPFSSILLKEDIDLKTATKILERKRSLAGVDLQVQPLRYYPDGELLAPVLGHLGEIDKGQLKVLRGKGYRLGERIGQDGLEGVYDEYLRGEDGGWQIRVNNRGQRMGVMGYKEPLPGNDLILTIDRELQRVAWNSLEGRPGAIVALDPNNGEILSLISSPAYNPNLFAESLSEEEWLSLKEDLLHPLTNRAIQGQYAPGSTFKVITTIAALERGLASR</sequence>
<evidence type="ECO:0000259" key="10">
    <source>
        <dbReference type="Pfam" id="PF00905"/>
    </source>
</evidence>
<keyword evidence="3" id="KW-1003">Cell membrane</keyword>
<keyword evidence="8" id="KW-0472">Membrane</keyword>